<dbReference type="InterPro" id="IPR045031">
    <property type="entry name" value="DHP_synth-like"/>
</dbReference>
<keyword evidence="8 12" id="KW-0479">Metal-binding</keyword>
<evidence type="ECO:0000256" key="8">
    <source>
        <dbReference type="ARBA" id="ARBA00022723"/>
    </source>
</evidence>
<dbReference type="OrthoDB" id="9811744at2"/>
<keyword evidence="10 12" id="KW-0289">Folate biosynthesis</keyword>
<evidence type="ECO:0000256" key="11">
    <source>
        <dbReference type="ARBA" id="ARBA00030193"/>
    </source>
</evidence>
<dbReference type="GO" id="GO:0005829">
    <property type="term" value="C:cytosol"/>
    <property type="evidence" value="ECO:0007669"/>
    <property type="project" value="TreeGrafter"/>
</dbReference>
<evidence type="ECO:0000256" key="6">
    <source>
        <dbReference type="ARBA" id="ARBA00016919"/>
    </source>
</evidence>
<evidence type="ECO:0000259" key="13">
    <source>
        <dbReference type="PROSITE" id="PS50972"/>
    </source>
</evidence>
<dbReference type="PROSITE" id="PS00792">
    <property type="entry name" value="DHPS_1"/>
    <property type="match status" value="1"/>
</dbReference>
<comment type="function">
    <text evidence="12">Catalyzes the condensation of para-aminobenzoate (pABA) with 6-hydroxymethyl-7,8-dihydropterin diphosphate (DHPt-PP) to form 7,8-dihydropteroate (H2Pte), the immediate precursor of folate derivatives.</text>
</comment>
<dbReference type="UniPathway" id="UPA00077">
    <property type="reaction ID" value="UER00156"/>
</dbReference>
<comment type="catalytic activity">
    <reaction evidence="1">
        <text>(7,8-dihydropterin-6-yl)methyl diphosphate + 4-aminobenzoate = 7,8-dihydropteroate + diphosphate</text>
        <dbReference type="Rhea" id="RHEA:19949"/>
        <dbReference type="ChEBI" id="CHEBI:17836"/>
        <dbReference type="ChEBI" id="CHEBI:17839"/>
        <dbReference type="ChEBI" id="CHEBI:33019"/>
        <dbReference type="ChEBI" id="CHEBI:72950"/>
        <dbReference type="EC" id="2.5.1.15"/>
    </reaction>
</comment>
<evidence type="ECO:0000256" key="12">
    <source>
        <dbReference type="RuleBase" id="RU361205"/>
    </source>
</evidence>
<dbReference type="EMBL" id="CP011451">
    <property type="protein sequence ID" value="AKH37434.1"/>
    <property type="molecule type" value="Genomic_DNA"/>
</dbReference>
<comment type="similarity">
    <text evidence="4 12">Belongs to the DHPS family.</text>
</comment>
<dbReference type="PANTHER" id="PTHR20941:SF1">
    <property type="entry name" value="FOLIC ACID SYNTHESIS PROTEIN FOL1"/>
    <property type="match status" value="1"/>
</dbReference>
<keyword evidence="7 12" id="KW-0808">Transferase</keyword>
<protein>
    <recommendedName>
        <fullName evidence="6 12">Dihydropteroate synthase</fullName>
        <shortName evidence="12">DHPS</shortName>
        <ecNumber evidence="5 12">2.5.1.15</ecNumber>
    </recommendedName>
    <alternativeName>
        <fullName evidence="11 12">Dihydropteroate pyrophosphorylase</fullName>
    </alternativeName>
</protein>
<evidence type="ECO:0000313" key="14">
    <source>
        <dbReference type="EMBL" id="AKH37434.1"/>
    </source>
</evidence>
<dbReference type="GO" id="GO:0046654">
    <property type="term" value="P:tetrahydrofolate biosynthetic process"/>
    <property type="evidence" value="ECO:0007669"/>
    <property type="project" value="UniProtKB-UniPathway"/>
</dbReference>
<keyword evidence="16" id="KW-1185">Reference proteome</keyword>
<dbReference type="InterPro" id="IPR000489">
    <property type="entry name" value="Pterin-binding_dom"/>
</dbReference>
<comment type="cofactor">
    <cofactor evidence="2 12">
        <name>Mg(2+)</name>
        <dbReference type="ChEBI" id="CHEBI:18420"/>
    </cofactor>
</comment>
<evidence type="ECO:0000313" key="15">
    <source>
        <dbReference type="EMBL" id="TYP91379.1"/>
    </source>
</evidence>
<evidence type="ECO:0000256" key="4">
    <source>
        <dbReference type="ARBA" id="ARBA00009503"/>
    </source>
</evidence>
<evidence type="ECO:0000256" key="2">
    <source>
        <dbReference type="ARBA" id="ARBA00001946"/>
    </source>
</evidence>
<reference evidence="15 17" key="3">
    <citation type="submission" date="2019-07" db="EMBL/GenBank/DDBJ databases">
        <title>Active sludge and wastewater microbial communities from Klosterneuburg, Austria.</title>
        <authorList>
            <person name="Wagner M."/>
        </authorList>
    </citation>
    <scope>NUCLEOTIDE SEQUENCE [LARGE SCALE GENOMIC DNA]</scope>
    <source>
        <strain evidence="15 17">Nm2</strain>
    </source>
</reference>
<name>A0A0F7KF51_9PROT</name>
<dbReference type="EMBL" id="VNHT01000009">
    <property type="protein sequence ID" value="TYP91379.1"/>
    <property type="molecule type" value="Genomic_DNA"/>
</dbReference>
<dbReference type="SUPFAM" id="SSF51717">
    <property type="entry name" value="Dihydropteroate synthetase-like"/>
    <property type="match status" value="1"/>
</dbReference>
<gene>
    <name evidence="14" type="ORF">AAW31_05765</name>
    <name evidence="15" type="ORF">BCL69_10094</name>
</gene>
<accession>A0A0F7KF51</accession>
<dbReference type="PROSITE" id="PS00793">
    <property type="entry name" value="DHPS_2"/>
    <property type="match status" value="1"/>
</dbReference>
<evidence type="ECO:0000256" key="9">
    <source>
        <dbReference type="ARBA" id="ARBA00022842"/>
    </source>
</evidence>
<evidence type="ECO:0000256" key="10">
    <source>
        <dbReference type="ARBA" id="ARBA00022909"/>
    </source>
</evidence>
<dbReference type="RefSeq" id="WP_046849515.1">
    <property type="nucleotide sequence ID" value="NZ_CP011451.1"/>
</dbReference>
<reference evidence="16" key="1">
    <citation type="submission" date="2015-05" db="EMBL/GenBank/DDBJ databases">
        <title>Draft genome of Nitrosomonas communis strain Nm2.</title>
        <authorList>
            <person name="Kozlowski J.A."/>
            <person name="Kits K.D."/>
            <person name="Stein L.Y."/>
        </authorList>
    </citation>
    <scope>NUCLEOTIDE SEQUENCE [LARGE SCALE GENOMIC DNA]</scope>
    <source>
        <strain evidence="16">Nm2</strain>
    </source>
</reference>
<dbReference type="Proteomes" id="UP000034156">
    <property type="component" value="Chromosome"/>
</dbReference>
<dbReference type="EC" id="2.5.1.15" evidence="5 12"/>
<reference evidence="14 16" key="2">
    <citation type="journal article" date="2016" name="Genome Announc.">
        <title>Genome Sequence of Nitrosomonas communis Strain Nm2, a Mesophilic Ammonia-Oxidizing Bacterium Isolated from Mediterranean Soil.</title>
        <authorList>
            <person name="Kozlowski J.A."/>
            <person name="Kits K.D."/>
            <person name="Stein L.Y."/>
        </authorList>
    </citation>
    <scope>NUCLEOTIDE SEQUENCE [LARGE SCALE GENOMIC DNA]</scope>
    <source>
        <strain evidence="14 16">Nm2</strain>
    </source>
</reference>
<evidence type="ECO:0000313" key="16">
    <source>
        <dbReference type="Proteomes" id="UP000034156"/>
    </source>
</evidence>
<evidence type="ECO:0000313" key="17">
    <source>
        <dbReference type="Proteomes" id="UP000324176"/>
    </source>
</evidence>
<evidence type="ECO:0000256" key="1">
    <source>
        <dbReference type="ARBA" id="ARBA00000012"/>
    </source>
</evidence>
<dbReference type="GO" id="GO:0004156">
    <property type="term" value="F:dihydropteroate synthase activity"/>
    <property type="evidence" value="ECO:0007669"/>
    <property type="project" value="UniProtKB-EC"/>
</dbReference>
<organism evidence="14 16">
    <name type="scientific">Nitrosomonas communis</name>
    <dbReference type="NCBI Taxonomy" id="44574"/>
    <lineage>
        <taxon>Bacteria</taxon>
        <taxon>Pseudomonadati</taxon>
        <taxon>Pseudomonadota</taxon>
        <taxon>Betaproteobacteria</taxon>
        <taxon>Nitrosomonadales</taxon>
        <taxon>Nitrosomonadaceae</taxon>
        <taxon>Nitrosomonas</taxon>
    </lineage>
</organism>
<comment type="pathway">
    <text evidence="3 12">Cofactor biosynthesis; tetrahydrofolate biosynthesis; 7,8-dihydrofolate from 2-amino-4-hydroxy-6-hydroxymethyl-7,8-dihydropteridine diphosphate and 4-aminobenzoate: step 1/2.</text>
</comment>
<dbReference type="CDD" id="cd00739">
    <property type="entry name" value="DHPS"/>
    <property type="match status" value="1"/>
</dbReference>
<evidence type="ECO:0000256" key="3">
    <source>
        <dbReference type="ARBA" id="ARBA00004763"/>
    </source>
</evidence>
<dbReference type="AlphaFoldDB" id="A0A0F7KF51"/>
<dbReference type="Pfam" id="PF00809">
    <property type="entry name" value="Pterin_bind"/>
    <property type="match status" value="1"/>
</dbReference>
<dbReference type="GO" id="GO:0046872">
    <property type="term" value="F:metal ion binding"/>
    <property type="evidence" value="ECO:0007669"/>
    <property type="project" value="UniProtKB-KW"/>
</dbReference>
<evidence type="ECO:0000256" key="7">
    <source>
        <dbReference type="ARBA" id="ARBA00022679"/>
    </source>
</evidence>
<dbReference type="KEGG" id="nco:AAW31_05765"/>
<sequence>MSQLQQLKLIDGPYIMGIINVTSDSFSDHGLYATTDKALELAERLIKEGADILDIGGESTRPGSLGTTLEEELRRVIPVVEILSQKNIPISVDTSKPEVMQAAISAGASIINDVNALQAPGAIEIAARSKATICLMHMQGNPRSMQNSPHYVDVVSEVKSFLQHRIDIAISSGIPYHRLIIDPGFGFGKTLKHNLELLRHLDQFVQINVPVLVGLSRKSMLGTITGNNVDNRVHASVAAALFAVTKGAKILRVHDVKATKDAIMIHNALVNEEYC</sequence>
<dbReference type="InterPro" id="IPR006390">
    <property type="entry name" value="DHP_synth_dom"/>
</dbReference>
<dbReference type="InterPro" id="IPR011005">
    <property type="entry name" value="Dihydropteroate_synth-like_sf"/>
</dbReference>
<dbReference type="PROSITE" id="PS50972">
    <property type="entry name" value="PTERIN_BINDING"/>
    <property type="match status" value="1"/>
</dbReference>
<keyword evidence="9 12" id="KW-0460">Magnesium</keyword>
<evidence type="ECO:0000256" key="5">
    <source>
        <dbReference type="ARBA" id="ARBA00012458"/>
    </source>
</evidence>
<dbReference type="Proteomes" id="UP000324176">
    <property type="component" value="Unassembled WGS sequence"/>
</dbReference>
<feature type="domain" description="Pterin-binding" evidence="13">
    <location>
        <begin position="13"/>
        <end position="264"/>
    </location>
</feature>
<dbReference type="NCBIfam" id="TIGR01496">
    <property type="entry name" value="DHPS"/>
    <property type="match status" value="1"/>
</dbReference>
<dbReference type="GO" id="GO:0046656">
    <property type="term" value="P:folic acid biosynthetic process"/>
    <property type="evidence" value="ECO:0007669"/>
    <property type="project" value="UniProtKB-KW"/>
</dbReference>
<proteinExistence type="inferred from homology"/>
<dbReference type="FunFam" id="3.20.20.20:FF:000006">
    <property type="entry name" value="Dihydropteroate synthase"/>
    <property type="match status" value="1"/>
</dbReference>
<dbReference type="PANTHER" id="PTHR20941">
    <property type="entry name" value="FOLATE SYNTHESIS PROTEINS"/>
    <property type="match status" value="1"/>
</dbReference>
<dbReference type="Gene3D" id="3.20.20.20">
    <property type="entry name" value="Dihydropteroate synthase-like"/>
    <property type="match status" value="1"/>
</dbReference>
<dbReference type="PATRIC" id="fig|44574.3.peg.1378"/>